<reference evidence="5 6" key="1">
    <citation type="journal article" date="2019" name="Nat. Med.">
        <title>A library of human gut bacterial isolates paired with longitudinal multiomics data enables mechanistic microbiome research.</title>
        <authorList>
            <person name="Poyet M."/>
            <person name="Groussin M."/>
            <person name="Gibbons S.M."/>
            <person name="Avila-Pacheco J."/>
            <person name="Jiang X."/>
            <person name="Kearney S.M."/>
            <person name="Perrotta A.R."/>
            <person name="Berdy B."/>
            <person name="Zhao S."/>
            <person name="Lieberman T.D."/>
            <person name="Swanson P.K."/>
            <person name="Smith M."/>
            <person name="Roesemann S."/>
            <person name="Alexander J.E."/>
            <person name="Rich S.A."/>
            <person name="Livny J."/>
            <person name="Vlamakis H."/>
            <person name="Clish C."/>
            <person name="Bullock K."/>
            <person name="Deik A."/>
            <person name="Scott J."/>
            <person name="Pierce K.A."/>
            <person name="Xavier R.J."/>
            <person name="Alm E.J."/>
        </authorList>
    </citation>
    <scope>NUCLEOTIDE SEQUENCE [LARGE SCALE GENOMIC DNA]</scope>
    <source>
        <strain evidence="4 6">BIOML-A10</strain>
        <strain evidence="3 5">BIOML-A11</strain>
    </source>
</reference>
<dbReference type="Gene3D" id="3.40.50.300">
    <property type="entry name" value="P-loop containing nucleotide triphosphate hydrolases"/>
    <property type="match status" value="2"/>
</dbReference>
<dbReference type="GO" id="GO:0016887">
    <property type="term" value="F:ATP hydrolysis activity"/>
    <property type="evidence" value="ECO:0007669"/>
    <property type="project" value="InterPro"/>
</dbReference>
<dbReference type="Pfam" id="PF13304">
    <property type="entry name" value="AAA_21"/>
    <property type="match status" value="1"/>
</dbReference>
<proteinExistence type="predicted"/>
<name>A0A6I2N8C4_PARDI</name>
<dbReference type="InterPro" id="IPR003959">
    <property type="entry name" value="ATPase_AAA_core"/>
</dbReference>
<dbReference type="InterPro" id="IPR038729">
    <property type="entry name" value="Rad50/SbcC_AAA"/>
</dbReference>
<dbReference type="RefSeq" id="WP_154398221.1">
    <property type="nucleotide sequence ID" value="NZ_WKMW01000004.1"/>
</dbReference>
<dbReference type="GO" id="GO:0006302">
    <property type="term" value="P:double-strand break repair"/>
    <property type="evidence" value="ECO:0007669"/>
    <property type="project" value="InterPro"/>
</dbReference>
<evidence type="ECO:0000313" key="4">
    <source>
        <dbReference type="EMBL" id="MRZ08596.1"/>
    </source>
</evidence>
<organism evidence="3 5">
    <name type="scientific">Parabacteroides distasonis</name>
    <dbReference type="NCBI Taxonomy" id="823"/>
    <lineage>
        <taxon>Bacteria</taxon>
        <taxon>Pseudomonadati</taxon>
        <taxon>Bacteroidota</taxon>
        <taxon>Bacteroidia</taxon>
        <taxon>Bacteroidales</taxon>
        <taxon>Tannerellaceae</taxon>
        <taxon>Parabacteroides</taxon>
    </lineage>
</organism>
<accession>A0A6I2N8C4</accession>
<comment type="caution">
    <text evidence="3">The sequence shown here is derived from an EMBL/GenBank/DDBJ whole genome shotgun (WGS) entry which is preliminary data.</text>
</comment>
<dbReference type="Pfam" id="PF13476">
    <property type="entry name" value="AAA_23"/>
    <property type="match status" value="1"/>
</dbReference>
<gene>
    <name evidence="4" type="ORF">GKD54_20825</name>
    <name evidence="3" type="ORF">GKD58_06490</name>
</gene>
<sequence length="652" mass="74702">MSFGLVKVIFINRAPFKRLELDFKENGINVLSAINGNGKTTILSHITDAFYELAKKVFHNEFEGKENKYYRVSSALYNINSSSPLYVYLRFKYNNKNIDYIDIRNNCTKEQYDSEITIESKIDFSKIQHTLSSANNIKFWSLDDKNIIEKEIFSKSILTYFPSYRYETPNYLNDPYNIKLDYAIKSKFSGYLDNQIEVVSDLPSLVNWFLDVLLDMKLKEETRLFKKGNNILPITIPPEERTFVWDNLNNIVSSALSSKSYNGIIRLGIGARNSGSTRIAIMNDVSSNTSLCICPSIFNLSAGELSLISIFGEILHQADNNQNNIQLNNINGVVLIDEVDKHLHITLQKEILPKLFNLFPNIQFIVSSHSPFLNIGLAETASERSQIIDLDNNGITCSPTNNALYKEVYDMMVNENNQFARKYQQLEDSLKAIRKPLVITEGKTDIKFIQKAKDVLEANDIDFDVITQDQQPDGDSNLQKMLEQLCKIRRPFPIIGIFDRDIDSTVKKMDVGEDKYKDYGNGVYAFCIPIPKDRKDKGQTNISIEYLFSDEEIKSPVNETGHRLFFGTEFTQHSMRHNEDKNLILNKPDGKTLDKILENNGGQAVYDEFDNNLLAKKDDFAKAVISNYIKISNDSWENFRPILEKIKKLSGL</sequence>
<feature type="domain" description="Rad50/SbcC-type AAA" evidence="2">
    <location>
        <begin position="14"/>
        <end position="165"/>
    </location>
</feature>
<dbReference type="EMBL" id="WKMW01000004">
    <property type="protein sequence ID" value="MRY83901.1"/>
    <property type="molecule type" value="Genomic_DNA"/>
</dbReference>
<evidence type="ECO:0000313" key="3">
    <source>
        <dbReference type="EMBL" id="MRY83901.1"/>
    </source>
</evidence>
<dbReference type="GO" id="GO:0005524">
    <property type="term" value="F:ATP binding"/>
    <property type="evidence" value="ECO:0007669"/>
    <property type="project" value="InterPro"/>
</dbReference>
<dbReference type="EMBL" id="WKMX01000026">
    <property type="protein sequence ID" value="MRZ08596.1"/>
    <property type="molecule type" value="Genomic_DNA"/>
</dbReference>
<evidence type="ECO:0000313" key="6">
    <source>
        <dbReference type="Proteomes" id="UP000471216"/>
    </source>
</evidence>
<dbReference type="InterPro" id="IPR051396">
    <property type="entry name" value="Bact_Antivir_Def_Nuclease"/>
</dbReference>
<protein>
    <submittedName>
        <fullName evidence="3">AAA family ATPase</fullName>
    </submittedName>
</protein>
<dbReference type="Proteomes" id="UP000471216">
    <property type="component" value="Unassembled WGS sequence"/>
</dbReference>
<dbReference type="InterPro" id="IPR027417">
    <property type="entry name" value="P-loop_NTPase"/>
</dbReference>
<dbReference type="PANTHER" id="PTHR43581">
    <property type="entry name" value="ATP/GTP PHOSPHATASE"/>
    <property type="match status" value="1"/>
</dbReference>
<evidence type="ECO:0000259" key="1">
    <source>
        <dbReference type="Pfam" id="PF13304"/>
    </source>
</evidence>
<evidence type="ECO:0000259" key="2">
    <source>
        <dbReference type="Pfam" id="PF13476"/>
    </source>
</evidence>
<dbReference type="Proteomes" id="UP000450599">
    <property type="component" value="Unassembled WGS sequence"/>
</dbReference>
<dbReference type="SUPFAM" id="SSF52540">
    <property type="entry name" value="P-loop containing nucleoside triphosphate hydrolases"/>
    <property type="match status" value="1"/>
</dbReference>
<dbReference type="PANTHER" id="PTHR43581:SF2">
    <property type="entry name" value="EXCINUCLEASE ATPASE SUBUNIT"/>
    <property type="match status" value="1"/>
</dbReference>
<feature type="domain" description="ATPase AAA-type core" evidence="1">
    <location>
        <begin position="297"/>
        <end position="373"/>
    </location>
</feature>
<evidence type="ECO:0000313" key="5">
    <source>
        <dbReference type="Proteomes" id="UP000450599"/>
    </source>
</evidence>
<dbReference type="AlphaFoldDB" id="A0A6I2N8C4"/>